<proteinExistence type="predicted"/>
<accession>A0AAD6WYL6</accession>
<name>A0AAD6WYL6_9AGAR</name>
<comment type="caution">
    <text evidence="2">The sequence shown here is derived from an EMBL/GenBank/DDBJ whole genome shotgun (WGS) entry which is preliminary data.</text>
</comment>
<feature type="transmembrane region" description="Helical" evidence="1">
    <location>
        <begin position="77"/>
        <end position="101"/>
    </location>
</feature>
<organism evidence="2 3">
    <name type="scientific">Mycena alexandri</name>
    <dbReference type="NCBI Taxonomy" id="1745969"/>
    <lineage>
        <taxon>Eukaryota</taxon>
        <taxon>Fungi</taxon>
        <taxon>Dikarya</taxon>
        <taxon>Basidiomycota</taxon>
        <taxon>Agaricomycotina</taxon>
        <taxon>Agaricomycetes</taxon>
        <taxon>Agaricomycetidae</taxon>
        <taxon>Agaricales</taxon>
        <taxon>Marasmiineae</taxon>
        <taxon>Mycenaceae</taxon>
        <taxon>Mycena</taxon>
    </lineage>
</organism>
<evidence type="ECO:0000313" key="3">
    <source>
        <dbReference type="Proteomes" id="UP001218188"/>
    </source>
</evidence>
<keyword evidence="1" id="KW-0472">Membrane</keyword>
<protein>
    <submittedName>
        <fullName evidence="2">Uncharacterized protein</fullName>
    </submittedName>
</protein>
<dbReference type="Proteomes" id="UP001218188">
    <property type="component" value="Unassembled WGS sequence"/>
</dbReference>
<reference evidence="2" key="1">
    <citation type="submission" date="2023-03" db="EMBL/GenBank/DDBJ databases">
        <title>Massive genome expansion in bonnet fungi (Mycena s.s.) driven by repeated elements and novel gene families across ecological guilds.</title>
        <authorList>
            <consortium name="Lawrence Berkeley National Laboratory"/>
            <person name="Harder C.B."/>
            <person name="Miyauchi S."/>
            <person name="Viragh M."/>
            <person name="Kuo A."/>
            <person name="Thoen E."/>
            <person name="Andreopoulos B."/>
            <person name="Lu D."/>
            <person name="Skrede I."/>
            <person name="Drula E."/>
            <person name="Henrissat B."/>
            <person name="Morin E."/>
            <person name="Kohler A."/>
            <person name="Barry K."/>
            <person name="LaButti K."/>
            <person name="Morin E."/>
            <person name="Salamov A."/>
            <person name="Lipzen A."/>
            <person name="Mereny Z."/>
            <person name="Hegedus B."/>
            <person name="Baldrian P."/>
            <person name="Stursova M."/>
            <person name="Weitz H."/>
            <person name="Taylor A."/>
            <person name="Grigoriev I.V."/>
            <person name="Nagy L.G."/>
            <person name="Martin F."/>
            <person name="Kauserud H."/>
        </authorList>
    </citation>
    <scope>NUCLEOTIDE SEQUENCE</scope>
    <source>
        <strain evidence="2">CBHHK200</strain>
    </source>
</reference>
<evidence type="ECO:0000256" key="1">
    <source>
        <dbReference type="SAM" id="Phobius"/>
    </source>
</evidence>
<keyword evidence="3" id="KW-1185">Reference proteome</keyword>
<dbReference type="AlphaFoldDB" id="A0AAD6WYL6"/>
<keyword evidence="1" id="KW-0812">Transmembrane</keyword>
<feature type="non-terminal residue" evidence="2">
    <location>
        <position position="171"/>
    </location>
</feature>
<keyword evidence="1" id="KW-1133">Transmembrane helix</keyword>
<gene>
    <name evidence="2" type="ORF">C8F04DRAFT_1127216</name>
</gene>
<sequence>MILRRMGGGGDGGGSSSGVRCWCPARRALRSLCLRLLHLTSFPVLASCFVFLPSPSATSLCHPPSARVHPIHTHSRAYIYTPISISLHISLYTACVFILLVHVSSRTFLSIIPVYAYTKYKYIRCSARPLHTLYGTLFESSTRLRESPKGCWSRRRAGANRADRPAGLGNG</sequence>
<feature type="transmembrane region" description="Helical" evidence="1">
    <location>
        <begin position="36"/>
        <end position="57"/>
    </location>
</feature>
<dbReference type="EMBL" id="JARJCM010000148">
    <property type="protein sequence ID" value="KAJ7025824.1"/>
    <property type="molecule type" value="Genomic_DNA"/>
</dbReference>
<evidence type="ECO:0000313" key="2">
    <source>
        <dbReference type="EMBL" id="KAJ7025824.1"/>
    </source>
</evidence>